<keyword evidence="7" id="KW-0732">Signal</keyword>
<reference evidence="8 9" key="1">
    <citation type="journal article" date="2015" name="Genome Biol. Evol.">
        <title>Phylogenomic analyses indicate that early fungi evolved digesting cell walls of algal ancestors of land plants.</title>
        <authorList>
            <person name="Chang Y."/>
            <person name="Wang S."/>
            <person name="Sekimoto S."/>
            <person name="Aerts A.L."/>
            <person name="Choi C."/>
            <person name="Clum A."/>
            <person name="LaButti K.M."/>
            <person name="Lindquist E.A."/>
            <person name="Yee Ngan C."/>
            <person name="Ohm R.A."/>
            <person name="Salamov A.A."/>
            <person name="Grigoriev I.V."/>
            <person name="Spatafora J.W."/>
            <person name="Berbee M.L."/>
        </authorList>
    </citation>
    <scope>NUCLEOTIDE SEQUENCE [LARGE SCALE GENOMIC DNA]</scope>
    <source>
        <strain evidence="8 9">JEL478</strain>
    </source>
</reference>
<protein>
    <submittedName>
        <fullName evidence="8">DUF1682-domain-containing protein</fullName>
    </submittedName>
</protein>
<keyword evidence="4 6" id="KW-0472">Membrane</keyword>
<feature type="transmembrane region" description="Helical" evidence="6">
    <location>
        <begin position="91"/>
        <end position="110"/>
    </location>
</feature>
<dbReference type="STRING" id="1344416.A0A139A9Z2"/>
<keyword evidence="9" id="KW-1185">Reference proteome</keyword>
<evidence type="ECO:0000256" key="5">
    <source>
        <dbReference type="SAM" id="MobiDB-lite"/>
    </source>
</evidence>
<feature type="compositionally biased region" description="Basic and acidic residues" evidence="5">
    <location>
        <begin position="411"/>
        <end position="426"/>
    </location>
</feature>
<dbReference type="PANTHER" id="PTHR12883">
    <property type="entry name" value="ADIPOCYTE-SPECIFIC PROTEIN 4-RELATED"/>
    <property type="match status" value="1"/>
</dbReference>
<evidence type="ECO:0000256" key="1">
    <source>
        <dbReference type="ARBA" id="ARBA00004167"/>
    </source>
</evidence>
<proteinExistence type="predicted"/>
<comment type="subcellular location">
    <subcellularLocation>
        <location evidence="1">Membrane</location>
        <topology evidence="1">Single-pass membrane protein</topology>
    </subcellularLocation>
</comment>
<dbReference type="EMBL" id="KQ965776">
    <property type="protein sequence ID" value="KXS13621.1"/>
    <property type="molecule type" value="Genomic_DNA"/>
</dbReference>
<dbReference type="Pfam" id="PF07946">
    <property type="entry name" value="CCDC47"/>
    <property type="match status" value="1"/>
</dbReference>
<evidence type="ECO:0000313" key="8">
    <source>
        <dbReference type="EMBL" id="KXS13621.1"/>
    </source>
</evidence>
<dbReference type="GO" id="GO:0016020">
    <property type="term" value="C:membrane"/>
    <property type="evidence" value="ECO:0007669"/>
    <property type="project" value="UniProtKB-SubCell"/>
</dbReference>
<dbReference type="InterPro" id="IPR012879">
    <property type="entry name" value="CCDC47"/>
</dbReference>
<dbReference type="GO" id="GO:0005783">
    <property type="term" value="C:endoplasmic reticulum"/>
    <property type="evidence" value="ECO:0007669"/>
    <property type="project" value="InterPro"/>
</dbReference>
<dbReference type="Proteomes" id="UP000070544">
    <property type="component" value="Unassembled WGS sequence"/>
</dbReference>
<evidence type="ECO:0000256" key="3">
    <source>
        <dbReference type="ARBA" id="ARBA00022989"/>
    </source>
</evidence>
<keyword evidence="2 6" id="KW-0812">Transmembrane</keyword>
<evidence type="ECO:0000256" key="2">
    <source>
        <dbReference type="ARBA" id="ARBA00022692"/>
    </source>
</evidence>
<evidence type="ECO:0000256" key="6">
    <source>
        <dbReference type="SAM" id="Phobius"/>
    </source>
</evidence>
<dbReference type="GO" id="GO:0005509">
    <property type="term" value="F:calcium ion binding"/>
    <property type="evidence" value="ECO:0007669"/>
    <property type="project" value="InterPro"/>
</dbReference>
<keyword evidence="3 6" id="KW-1133">Transmembrane helix</keyword>
<feature type="region of interest" description="Disordered" evidence="5">
    <location>
        <begin position="411"/>
        <end position="439"/>
    </location>
</feature>
<dbReference type="PANTHER" id="PTHR12883:SF0">
    <property type="entry name" value="PAT COMPLEX SUBUNIT CCDC47"/>
    <property type="match status" value="1"/>
</dbReference>
<dbReference type="OMA" id="MHLVRDM"/>
<dbReference type="OrthoDB" id="10039147at2759"/>
<evidence type="ECO:0000313" key="9">
    <source>
        <dbReference type="Proteomes" id="UP000070544"/>
    </source>
</evidence>
<dbReference type="AlphaFoldDB" id="A0A139A9Z2"/>
<evidence type="ECO:0000256" key="7">
    <source>
        <dbReference type="SAM" id="SignalP"/>
    </source>
</evidence>
<gene>
    <name evidence="8" type="ORF">M427DRAFT_58441</name>
</gene>
<dbReference type="GO" id="GO:0032469">
    <property type="term" value="P:endoplasmic reticulum calcium ion homeostasis"/>
    <property type="evidence" value="ECO:0007669"/>
    <property type="project" value="InterPro"/>
</dbReference>
<name>A0A139A9Z2_GONPJ</name>
<accession>A0A139A9Z2</accession>
<feature type="compositionally biased region" description="Basic residues" evidence="5">
    <location>
        <begin position="427"/>
        <end position="439"/>
    </location>
</feature>
<feature type="signal peptide" evidence="7">
    <location>
        <begin position="1"/>
        <end position="28"/>
    </location>
</feature>
<evidence type="ECO:0000256" key="4">
    <source>
        <dbReference type="ARBA" id="ARBA00023136"/>
    </source>
</evidence>
<organism evidence="8 9">
    <name type="scientific">Gonapodya prolifera (strain JEL478)</name>
    <name type="common">Monoblepharis prolifera</name>
    <dbReference type="NCBI Taxonomy" id="1344416"/>
    <lineage>
        <taxon>Eukaryota</taxon>
        <taxon>Fungi</taxon>
        <taxon>Fungi incertae sedis</taxon>
        <taxon>Chytridiomycota</taxon>
        <taxon>Chytridiomycota incertae sedis</taxon>
        <taxon>Monoblepharidomycetes</taxon>
        <taxon>Monoblepharidales</taxon>
        <taxon>Gonapodyaceae</taxon>
        <taxon>Gonapodya</taxon>
    </lineage>
</organism>
<feature type="chain" id="PRO_5007296017" evidence="7">
    <location>
        <begin position="29"/>
        <end position="439"/>
    </location>
</feature>
<sequence length="439" mass="49355">MRRSQRSWLAIALALAIIATVLCRVAYAAEFDDEDEDDDYYTPPPAPSSGLGSLFSSFFPPPAAGGASPGTPGSGQSGRIGMFATAVAQDWRFDAVAVSVLIVYGVVWWLGRGKNSTFATEWLRTTHSVWSLNFAEIGDGKAHTLMVESDREFLFWASGRKSVVSVLGRLKLLPRHDVVLGFIYNWLFPAYDTLELTVELPKDTGDDFVFSIMSNKLAAKANERFDMTFPRTRTHPTINPATHTLQTESSEYSDLILKDESVKEFFKLMDTKDGPGGLWLEELTLSDVPKIRPVDTEAFDSFKPTLTAVFRLPPSLASGPAKTEDGESDRRMCIKQIEFVLDCVDKWSNEGRGPLLLNDTKSKVKKARDAAFQDIAKKTEEKRKEEQYKSKADLKKAEEERLAQLPLEERRKAERKLAEKERERELKKQRKKGVSRVVM</sequence>